<dbReference type="RefSeq" id="WP_074461605.1">
    <property type="nucleotide sequence ID" value="NZ_FMUR01000005.1"/>
</dbReference>
<sequence length="320" mass="37033">MLISVIVPVYNIEKYIGKAIETIIGQTYRELEIILVDDGSTDRSGEICEFYAGKDDRIVVVHQENGGLSKARNTGTKIAKGDAIAFIDGDDYIHPCYFEILAKNLTEHDADISVCGMQVVSEDEYSKLMSVKNVEDSAIDISSKEAIEGMLYQKLFSLSSCAKLYKRKIAKSHCFPERELFEDYYTVYRFFTEATAVTYTDARLYYYLKRAGSITKKKYSHQMMDYIKHGEQVTDHVERNGRLLFDAAISRLVWACFYIVTHIDDSSKYREDEEYCWNYIKKYRRKVIKDKSAVKKEKILCALSMFGKRPLKLVYKMSLR</sequence>
<evidence type="ECO:0000256" key="2">
    <source>
        <dbReference type="ARBA" id="ARBA00022679"/>
    </source>
</evidence>
<evidence type="ECO:0000256" key="1">
    <source>
        <dbReference type="ARBA" id="ARBA00022676"/>
    </source>
</evidence>
<dbReference type="Gene3D" id="3.90.550.10">
    <property type="entry name" value="Spore Coat Polysaccharide Biosynthesis Protein SpsA, Chain A"/>
    <property type="match status" value="1"/>
</dbReference>
<dbReference type="GO" id="GO:0016757">
    <property type="term" value="F:glycosyltransferase activity"/>
    <property type="evidence" value="ECO:0007669"/>
    <property type="project" value="UniProtKB-KW"/>
</dbReference>
<keyword evidence="2 4" id="KW-0808">Transferase</keyword>
<evidence type="ECO:0000313" key="5">
    <source>
        <dbReference type="Proteomes" id="UP000183047"/>
    </source>
</evidence>
<dbReference type="SUPFAM" id="SSF53448">
    <property type="entry name" value="Nucleotide-diphospho-sugar transferases"/>
    <property type="match status" value="1"/>
</dbReference>
<gene>
    <name evidence="4" type="ORF">SAMN02910451_00869</name>
</gene>
<accession>A0A1G5BXP1</accession>
<proteinExistence type="predicted"/>
<organism evidence="4 5">
    <name type="scientific">Butyrivibrio hungatei</name>
    <dbReference type="NCBI Taxonomy" id="185008"/>
    <lineage>
        <taxon>Bacteria</taxon>
        <taxon>Bacillati</taxon>
        <taxon>Bacillota</taxon>
        <taxon>Clostridia</taxon>
        <taxon>Lachnospirales</taxon>
        <taxon>Lachnospiraceae</taxon>
        <taxon>Butyrivibrio</taxon>
    </lineage>
</organism>
<dbReference type="CDD" id="cd00761">
    <property type="entry name" value="Glyco_tranf_GTA_type"/>
    <property type="match status" value="1"/>
</dbReference>
<reference evidence="5" key="1">
    <citation type="submission" date="2016-10" db="EMBL/GenBank/DDBJ databases">
        <authorList>
            <person name="Varghese N."/>
            <person name="Submissions S."/>
        </authorList>
    </citation>
    <scope>NUCLEOTIDE SEQUENCE [LARGE SCALE GENOMIC DNA]</scope>
    <source>
        <strain evidence="5">XBD2006</strain>
    </source>
</reference>
<dbReference type="EMBL" id="FMUR01000005">
    <property type="protein sequence ID" value="SCX94883.1"/>
    <property type="molecule type" value="Genomic_DNA"/>
</dbReference>
<dbReference type="InterPro" id="IPR001173">
    <property type="entry name" value="Glyco_trans_2-like"/>
</dbReference>
<protein>
    <submittedName>
        <fullName evidence="4">Glycosyltransferase involved in cell wall bisynthesis</fullName>
    </submittedName>
</protein>
<dbReference type="AlphaFoldDB" id="A0A1G5BXP1"/>
<evidence type="ECO:0000313" key="4">
    <source>
        <dbReference type="EMBL" id="SCX94883.1"/>
    </source>
</evidence>
<keyword evidence="1" id="KW-0328">Glycosyltransferase</keyword>
<dbReference type="PANTHER" id="PTHR22916">
    <property type="entry name" value="GLYCOSYLTRANSFERASE"/>
    <property type="match status" value="1"/>
</dbReference>
<feature type="domain" description="Glycosyltransferase 2-like" evidence="3">
    <location>
        <begin position="4"/>
        <end position="171"/>
    </location>
</feature>
<keyword evidence="5" id="KW-1185">Reference proteome</keyword>
<dbReference type="InterPro" id="IPR029044">
    <property type="entry name" value="Nucleotide-diphossugar_trans"/>
</dbReference>
<name>A0A1G5BXP1_9FIRM</name>
<dbReference type="Proteomes" id="UP000183047">
    <property type="component" value="Unassembled WGS sequence"/>
</dbReference>
<dbReference type="Pfam" id="PF00535">
    <property type="entry name" value="Glycos_transf_2"/>
    <property type="match status" value="1"/>
</dbReference>
<dbReference type="PANTHER" id="PTHR22916:SF51">
    <property type="entry name" value="GLYCOSYLTRANSFERASE EPSH-RELATED"/>
    <property type="match status" value="1"/>
</dbReference>
<evidence type="ECO:0000259" key="3">
    <source>
        <dbReference type="Pfam" id="PF00535"/>
    </source>
</evidence>